<keyword evidence="2" id="KW-0067">ATP-binding</keyword>
<keyword evidence="5 6" id="KW-0009">Actin-binding</keyword>
<keyword evidence="9" id="KW-1185">Reference proteome</keyword>
<evidence type="ECO:0000313" key="10">
    <source>
        <dbReference type="WBParaSite" id="GPUH_0002268301-mRNA-1"/>
    </source>
</evidence>
<dbReference type="InterPro" id="IPR001609">
    <property type="entry name" value="Myosin_head_motor_dom-like"/>
</dbReference>
<evidence type="ECO:0000256" key="1">
    <source>
        <dbReference type="ARBA" id="ARBA00022741"/>
    </source>
</evidence>
<organism evidence="10">
    <name type="scientific">Gongylonema pulchrum</name>
    <dbReference type="NCBI Taxonomy" id="637853"/>
    <lineage>
        <taxon>Eukaryota</taxon>
        <taxon>Metazoa</taxon>
        <taxon>Ecdysozoa</taxon>
        <taxon>Nematoda</taxon>
        <taxon>Chromadorea</taxon>
        <taxon>Rhabditida</taxon>
        <taxon>Spirurina</taxon>
        <taxon>Spiruromorpha</taxon>
        <taxon>Spiruroidea</taxon>
        <taxon>Gongylonematidae</taxon>
        <taxon>Gongylonema</taxon>
    </lineage>
</organism>
<dbReference type="GO" id="GO:0016459">
    <property type="term" value="C:myosin complex"/>
    <property type="evidence" value="ECO:0007669"/>
    <property type="project" value="UniProtKB-KW"/>
</dbReference>
<accession>A0A183ENW5</accession>
<name>A0A183ENW5_9BILA</name>
<dbReference type="GO" id="GO:0007015">
    <property type="term" value="P:actin filament organization"/>
    <property type="evidence" value="ECO:0007669"/>
    <property type="project" value="TreeGrafter"/>
</dbReference>
<dbReference type="PANTHER" id="PTHR13140:SF709">
    <property type="entry name" value="UNCONVENTIONAL MYOSIN-XV"/>
    <property type="match status" value="1"/>
</dbReference>
<evidence type="ECO:0000256" key="5">
    <source>
        <dbReference type="ARBA" id="ARBA00023203"/>
    </source>
</evidence>
<dbReference type="EMBL" id="UYRT01095627">
    <property type="protein sequence ID" value="VDN40357.1"/>
    <property type="molecule type" value="Genomic_DNA"/>
</dbReference>
<dbReference type="InterPro" id="IPR027417">
    <property type="entry name" value="P-loop_NTPase"/>
</dbReference>
<dbReference type="Proteomes" id="UP000271098">
    <property type="component" value="Unassembled WGS sequence"/>
</dbReference>
<reference evidence="8 9" key="2">
    <citation type="submission" date="2018-11" db="EMBL/GenBank/DDBJ databases">
        <authorList>
            <consortium name="Pathogen Informatics"/>
        </authorList>
    </citation>
    <scope>NUCLEOTIDE SEQUENCE [LARGE SCALE GENOMIC DNA]</scope>
</reference>
<dbReference type="GO" id="GO:0098858">
    <property type="term" value="C:actin-based cell projection"/>
    <property type="evidence" value="ECO:0007669"/>
    <property type="project" value="TreeGrafter"/>
</dbReference>
<dbReference type="GO" id="GO:0016020">
    <property type="term" value="C:membrane"/>
    <property type="evidence" value="ECO:0007669"/>
    <property type="project" value="TreeGrafter"/>
</dbReference>
<dbReference type="Gene3D" id="1.20.120.720">
    <property type="entry name" value="Myosin VI head, motor domain, U50 subdomain"/>
    <property type="match status" value="1"/>
</dbReference>
<dbReference type="GO" id="GO:0051015">
    <property type="term" value="F:actin filament binding"/>
    <property type="evidence" value="ECO:0007669"/>
    <property type="project" value="TreeGrafter"/>
</dbReference>
<dbReference type="GO" id="GO:0005737">
    <property type="term" value="C:cytoplasm"/>
    <property type="evidence" value="ECO:0007669"/>
    <property type="project" value="TreeGrafter"/>
</dbReference>
<keyword evidence="4" id="KW-0505">Motor protein</keyword>
<dbReference type="InterPro" id="IPR036961">
    <property type="entry name" value="Kinesin_motor_dom_sf"/>
</dbReference>
<keyword evidence="3 6" id="KW-0518">Myosin</keyword>
<evidence type="ECO:0000313" key="9">
    <source>
        <dbReference type="Proteomes" id="UP000271098"/>
    </source>
</evidence>
<gene>
    <name evidence="8" type="ORF">GPUH_LOCUS22656</name>
</gene>
<comment type="caution">
    <text evidence="6">Lacks conserved residue(s) required for the propagation of feature annotation.</text>
</comment>
<protein>
    <submittedName>
        <fullName evidence="10">Myosin motor domain-containing protein</fullName>
    </submittedName>
</protein>
<dbReference type="WBParaSite" id="GPUH_0002268301-mRNA-1">
    <property type="protein sequence ID" value="GPUH_0002268301-mRNA-1"/>
    <property type="gene ID" value="GPUH_0002268301"/>
</dbReference>
<dbReference type="PROSITE" id="PS51456">
    <property type="entry name" value="MYOSIN_MOTOR"/>
    <property type="match status" value="1"/>
</dbReference>
<comment type="similarity">
    <text evidence="6">Belongs to the TRAFAC class myosin-kinesin ATPase superfamily. Myosin family.</text>
</comment>
<reference evidence="10" key="1">
    <citation type="submission" date="2016-06" db="UniProtKB">
        <authorList>
            <consortium name="WormBaseParasite"/>
        </authorList>
    </citation>
    <scope>IDENTIFICATION</scope>
</reference>
<dbReference type="Gene3D" id="3.40.850.10">
    <property type="entry name" value="Kinesin motor domain"/>
    <property type="match status" value="1"/>
</dbReference>
<dbReference type="SUPFAM" id="SSF52540">
    <property type="entry name" value="P-loop containing nucleoside triphosphate hydrolases"/>
    <property type="match status" value="1"/>
</dbReference>
<sequence>MKCFCYVQMIGLLQKGNDEGECASVALTIDQALDIRDSLAQLLYQQLFEWILHRINATTTNGCNHSNGRSSGGGSFATITLVDHHGFERSGSMNGFEQFCINLYSERLEWYYQQK</sequence>
<dbReference type="AlphaFoldDB" id="A0A183ENW5"/>
<dbReference type="Gene3D" id="1.20.58.530">
    <property type="match status" value="1"/>
</dbReference>
<evidence type="ECO:0000313" key="8">
    <source>
        <dbReference type="EMBL" id="VDN40357.1"/>
    </source>
</evidence>
<dbReference type="PANTHER" id="PTHR13140">
    <property type="entry name" value="MYOSIN"/>
    <property type="match status" value="1"/>
</dbReference>
<evidence type="ECO:0000259" key="7">
    <source>
        <dbReference type="PROSITE" id="PS51456"/>
    </source>
</evidence>
<keyword evidence="1" id="KW-0547">Nucleotide-binding</keyword>
<evidence type="ECO:0000256" key="2">
    <source>
        <dbReference type="ARBA" id="ARBA00022840"/>
    </source>
</evidence>
<dbReference type="OrthoDB" id="5862750at2759"/>
<feature type="domain" description="Myosin motor" evidence="7">
    <location>
        <begin position="1"/>
        <end position="115"/>
    </location>
</feature>
<evidence type="ECO:0000256" key="6">
    <source>
        <dbReference type="PROSITE-ProRule" id="PRU00782"/>
    </source>
</evidence>
<dbReference type="GO" id="GO:0005524">
    <property type="term" value="F:ATP binding"/>
    <property type="evidence" value="ECO:0007669"/>
    <property type="project" value="UniProtKB-KW"/>
</dbReference>
<proteinExistence type="inferred from homology"/>
<evidence type="ECO:0000256" key="3">
    <source>
        <dbReference type="ARBA" id="ARBA00023123"/>
    </source>
</evidence>
<evidence type="ECO:0000256" key="4">
    <source>
        <dbReference type="ARBA" id="ARBA00023175"/>
    </source>
</evidence>
<dbReference type="Pfam" id="PF00063">
    <property type="entry name" value="Myosin_head"/>
    <property type="match status" value="1"/>
</dbReference>
<dbReference type="GO" id="GO:0000146">
    <property type="term" value="F:microfilament motor activity"/>
    <property type="evidence" value="ECO:0007669"/>
    <property type="project" value="TreeGrafter"/>
</dbReference>